<evidence type="ECO:0000256" key="4">
    <source>
        <dbReference type="ARBA" id="ARBA00022692"/>
    </source>
</evidence>
<keyword evidence="4 7" id="KW-0812">Transmembrane</keyword>
<dbReference type="Pfam" id="PF01899">
    <property type="entry name" value="MNHE"/>
    <property type="match status" value="1"/>
</dbReference>
<comment type="similarity">
    <text evidence="2">Belongs to the CPA3 antiporters (TC 2.A.63) subunit E family.</text>
</comment>
<keyword evidence="5 7" id="KW-1133">Transmembrane helix</keyword>
<evidence type="ECO:0000313" key="8">
    <source>
        <dbReference type="EMBL" id="BBY80541.1"/>
    </source>
</evidence>
<gene>
    <name evidence="8" type="ORF">MPUL_16990</name>
</gene>
<evidence type="ECO:0000256" key="6">
    <source>
        <dbReference type="ARBA" id="ARBA00023136"/>
    </source>
</evidence>
<evidence type="ECO:0000256" key="3">
    <source>
        <dbReference type="ARBA" id="ARBA00022475"/>
    </source>
</evidence>
<comment type="subcellular location">
    <subcellularLocation>
        <location evidence="1">Cell membrane</location>
        <topology evidence="1">Multi-pass membrane protein</topology>
    </subcellularLocation>
</comment>
<feature type="transmembrane region" description="Helical" evidence="7">
    <location>
        <begin position="60"/>
        <end position="80"/>
    </location>
</feature>
<name>A0A7I7UI82_MYCPV</name>
<dbReference type="Proteomes" id="UP000467252">
    <property type="component" value="Chromosome"/>
</dbReference>
<protein>
    <submittedName>
        <fullName evidence="8">Na+/H+ antiporter subunit E</fullName>
    </submittedName>
</protein>
<dbReference type="PANTHER" id="PTHR34584">
    <property type="entry name" value="NA(+)/H(+) ANTIPORTER SUBUNIT E1"/>
    <property type="match status" value="1"/>
</dbReference>
<reference evidence="8 9" key="1">
    <citation type="journal article" date="2019" name="Emerg. Microbes Infect.">
        <title>Comprehensive subspecies identification of 175 nontuberculous mycobacteria species based on 7547 genomic profiles.</title>
        <authorList>
            <person name="Matsumoto Y."/>
            <person name="Kinjo T."/>
            <person name="Motooka D."/>
            <person name="Nabeya D."/>
            <person name="Jung N."/>
            <person name="Uechi K."/>
            <person name="Horii T."/>
            <person name="Iida T."/>
            <person name="Fujita J."/>
            <person name="Nakamura S."/>
        </authorList>
    </citation>
    <scope>NUCLEOTIDE SEQUENCE [LARGE SCALE GENOMIC DNA]</scope>
    <source>
        <strain evidence="8 9">JCM 6370</strain>
    </source>
</reference>
<dbReference type="InterPro" id="IPR002758">
    <property type="entry name" value="Cation_antiport_E"/>
</dbReference>
<evidence type="ECO:0000256" key="2">
    <source>
        <dbReference type="ARBA" id="ARBA00006228"/>
    </source>
</evidence>
<dbReference type="GO" id="GO:0005886">
    <property type="term" value="C:plasma membrane"/>
    <property type="evidence" value="ECO:0007669"/>
    <property type="project" value="UniProtKB-SubCell"/>
</dbReference>
<evidence type="ECO:0000256" key="7">
    <source>
        <dbReference type="SAM" id="Phobius"/>
    </source>
</evidence>
<dbReference type="EMBL" id="AP022599">
    <property type="protein sequence ID" value="BBY80541.1"/>
    <property type="molecule type" value="Genomic_DNA"/>
</dbReference>
<proteinExistence type="inferred from homology"/>
<evidence type="ECO:0000256" key="5">
    <source>
        <dbReference type="ARBA" id="ARBA00022989"/>
    </source>
</evidence>
<keyword evidence="3" id="KW-1003">Cell membrane</keyword>
<feature type="transmembrane region" description="Helical" evidence="7">
    <location>
        <begin position="30"/>
        <end position="48"/>
    </location>
</feature>
<dbReference type="PANTHER" id="PTHR34584:SF1">
    <property type="entry name" value="NA(+)_H(+) ANTIPORTER SUBUNIT E1"/>
    <property type="match status" value="1"/>
</dbReference>
<dbReference type="AlphaFoldDB" id="A0A7I7UI82"/>
<accession>A0A7I7UI82</accession>
<keyword evidence="9" id="KW-1185">Reference proteome</keyword>
<dbReference type="NCBIfam" id="NF006521">
    <property type="entry name" value="PRK08965.1-5"/>
    <property type="match status" value="1"/>
</dbReference>
<sequence length="174" mass="19255">MLLRLSVLLGLILVWMLLWGSISAANFVGGLVVALVITLLLPLPVVPVEGKVHPLSLLRLIIQIAYWLVRSSIQVAWLAVRPGPPPVSAVLRAHFALKSDLVLAMAVNLINLTPGTIALEVDQARRVVYVHVLNARTDRAIREFHDQMAMLERLLKTALERDEDWRPAADKEAA</sequence>
<organism evidence="8 9">
    <name type="scientific">Mycolicibacterium pulveris</name>
    <name type="common">Mycobacterium pulveris</name>
    <dbReference type="NCBI Taxonomy" id="36813"/>
    <lineage>
        <taxon>Bacteria</taxon>
        <taxon>Bacillati</taxon>
        <taxon>Actinomycetota</taxon>
        <taxon>Actinomycetes</taxon>
        <taxon>Mycobacteriales</taxon>
        <taxon>Mycobacteriaceae</taxon>
        <taxon>Mycolicibacterium</taxon>
    </lineage>
</organism>
<dbReference type="GO" id="GO:0008324">
    <property type="term" value="F:monoatomic cation transmembrane transporter activity"/>
    <property type="evidence" value="ECO:0007669"/>
    <property type="project" value="InterPro"/>
</dbReference>
<keyword evidence="6 7" id="KW-0472">Membrane</keyword>
<evidence type="ECO:0000256" key="1">
    <source>
        <dbReference type="ARBA" id="ARBA00004651"/>
    </source>
</evidence>
<evidence type="ECO:0000313" key="9">
    <source>
        <dbReference type="Proteomes" id="UP000467252"/>
    </source>
</evidence>